<dbReference type="SUPFAM" id="SSF52096">
    <property type="entry name" value="ClpP/crotonase"/>
    <property type="match status" value="1"/>
</dbReference>
<evidence type="ECO:0000259" key="2">
    <source>
        <dbReference type="SMART" id="SM00245"/>
    </source>
</evidence>
<dbReference type="RefSeq" id="WP_234863535.1">
    <property type="nucleotide sequence ID" value="NZ_JAKEVY010000001.1"/>
</dbReference>
<keyword evidence="4" id="KW-1185">Reference proteome</keyword>
<dbReference type="InterPro" id="IPR005151">
    <property type="entry name" value="Tail-specific_protease"/>
</dbReference>
<gene>
    <name evidence="3" type="ORF">L0U88_00540</name>
</gene>
<dbReference type="Gene3D" id="2.30.42.10">
    <property type="match status" value="1"/>
</dbReference>
<dbReference type="Pfam" id="PF18294">
    <property type="entry name" value="Pept_S41_N"/>
    <property type="match status" value="1"/>
</dbReference>
<dbReference type="PROSITE" id="PS51257">
    <property type="entry name" value="PROKAR_LIPOPROTEIN"/>
    <property type="match status" value="1"/>
</dbReference>
<dbReference type="InterPro" id="IPR029045">
    <property type="entry name" value="ClpP/crotonase-like_dom_sf"/>
</dbReference>
<dbReference type="CDD" id="cd07561">
    <property type="entry name" value="Peptidase_S41_CPP_like"/>
    <property type="match status" value="1"/>
</dbReference>
<dbReference type="InterPro" id="IPR041613">
    <property type="entry name" value="Pept_S41_N"/>
</dbReference>
<feature type="domain" description="Tail specific protease" evidence="2">
    <location>
        <begin position="186"/>
        <end position="389"/>
    </location>
</feature>
<comment type="caution">
    <text evidence="3">The sequence shown here is derived from an EMBL/GenBank/DDBJ whole genome shotgun (WGS) entry which is preliminary data.</text>
</comment>
<feature type="signal peptide" evidence="1">
    <location>
        <begin position="1"/>
        <end position="17"/>
    </location>
</feature>
<dbReference type="Gene3D" id="3.30.750.170">
    <property type="match status" value="1"/>
</dbReference>
<dbReference type="Proteomes" id="UP001200145">
    <property type="component" value="Unassembled WGS sequence"/>
</dbReference>
<evidence type="ECO:0000256" key="1">
    <source>
        <dbReference type="SAM" id="SignalP"/>
    </source>
</evidence>
<dbReference type="PANTHER" id="PTHR32060:SF30">
    <property type="entry name" value="CARBOXY-TERMINAL PROCESSING PROTEASE CTPA"/>
    <property type="match status" value="1"/>
</dbReference>
<dbReference type="Pfam" id="PF03572">
    <property type="entry name" value="Peptidase_S41"/>
    <property type="match status" value="1"/>
</dbReference>
<protein>
    <submittedName>
        <fullName evidence="3">S41 family peptidase</fullName>
    </submittedName>
</protein>
<feature type="chain" id="PRO_5045684877" evidence="1">
    <location>
        <begin position="18"/>
        <end position="458"/>
    </location>
</feature>
<reference evidence="3 4" key="1">
    <citation type="submission" date="2022-01" db="EMBL/GenBank/DDBJ databases">
        <title>Flavihumibacter sp. nov., isolated from sediment of a river.</title>
        <authorList>
            <person name="Liu H."/>
        </authorList>
    </citation>
    <scope>NUCLEOTIDE SEQUENCE [LARGE SCALE GENOMIC DNA]</scope>
    <source>
        <strain evidence="3 4">RY-1</strain>
    </source>
</reference>
<dbReference type="SMART" id="SM00245">
    <property type="entry name" value="TSPc"/>
    <property type="match status" value="1"/>
</dbReference>
<dbReference type="Gene3D" id="3.90.226.10">
    <property type="entry name" value="2-enoyl-CoA Hydratase, Chain A, domain 1"/>
    <property type="match status" value="1"/>
</dbReference>
<evidence type="ECO:0000313" key="4">
    <source>
        <dbReference type="Proteomes" id="UP001200145"/>
    </source>
</evidence>
<dbReference type="PANTHER" id="PTHR32060">
    <property type="entry name" value="TAIL-SPECIFIC PROTEASE"/>
    <property type="match status" value="1"/>
</dbReference>
<keyword evidence="1" id="KW-0732">Signal</keyword>
<name>A0ABS9BBZ4_9BACT</name>
<dbReference type="EMBL" id="JAKEVY010000001">
    <property type="protein sequence ID" value="MCF1713112.1"/>
    <property type="molecule type" value="Genomic_DNA"/>
</dbReference>
<proteinExistence type="predicted"/>
<evidence type="ECO:0000313" key="3">
    <source>
        <dbReference type="EMBL" id="MCF1713112.1"/>
    </source>
</evidence>
<accession>A0ABS9BBZ4</accession>
<dbReference type="InterPro" id="IPR036034">
    <property type="entry name" value="PDZ_sf"/>
</dbReference>
<organism evidence="3 4">
    <name type="scientific">Flavihumibacter fluminis</name>
    <dbReference type="NCBI Taxonomy" id="2909236"/>
    <lineage>
        <taxon>Bacteria</taxon>
        <taxon>Pseudomonadati</taxon>
        <taxon>Bacteroidota</taxon>
        <taxon>Chitinophagia</taxon>
        <taxon>Chitinophagales</taxon>
        <taxon>Chitinophagaceae</taxon>
        <taxon>Flavihumibacter</taxon>
    </lineage>
</organism>
<sequence length="458" mass="50603">MKRILLLSLMAGWVLLACQKKVDDPEPNPPGPTPPTAEQKLKDSVMLYTRDIYLWYNQIPATFNAQSYADPNKIMEAIRPFSKETGFTNPVDRWSFAVKKADWDNASSGISADLGMGIFFRSNNDLRVTYVEKDGAAGKAGVQRSWRLLKINGNSSINTSDASINFIVNAIYGGNAATVEFQKPDGTTQEITLTPVTYQEYPLALDTVYTNGGKKIGYVVLNSFLGDQDQIKAAMASTFSDFGAQGVTELIVDLRYNGGGFVSLWEEMGNYLAPTAANGKVMYRQSFNNRYASQFDETVNFEKKGTVNPAKIVFIISQNTASASEGLINSLTPHTEVKIVGPSASNGKPVGYFPIPVGDWYILPVSFRTVNSNNQGSYFNGFIPESQVPDGLDKAWGDLTEDCLASAMKYLTTGSFRAANRESSRLTADYLESYQRLPMKKMKVLVEDRYNLSEKLKN</sequence>
<dbReference type="SUPFAM" id="SSF50156">
    <property type="entry name" value="PDZ domain-like"/>
    <property type="match status" value="1"/>
</dbReference>